<evidence type="ECO:0000256" key="1">
    <source>
        <dbReference type="ARBA" id="ARBA00004651"/>
    </source>
</evidence>
<dbReference type="InterPro" id="IPR000644">
    <property type="entry name" value="CBS_dom"/>
</dbReference>
<comment type="subcellular location">
    <subcellularLocation>
        <location evidence="1">Cell membrane</location>
        <topology evidence="1">Multi-pass membrane protein</topology>
    </subcellularLocation>
</comment>
<dbReference type="PROSITE" id="PS51371">
    <property type="entry name" value="CBS"/>
    <property type="match status" value="2"/>
</dbReference>
<dbReference type="EMBL" id="JDVG02000163">
    <property type="protein sequence ID" value="KFB73785.1"/>
    <property type="molecule type" value="Genomic_DNA"/>
</dbReference>
<feature type="transmembrane region" description="Helical" evidence="12">
    <location>
        <begin position="94"/>
        <end position="111"/>
    </location>
</feature>
<dbReference type="PROSITE" id="PS51846">
    <property type="entry name" value="CNNM"/>
    <property type="match status" value="1"/>
</dbReference>
<evidence type="ECO:0000313" key="16">
    <source>
        <dbReference type="Proteomes" id="UP000020077"/>
    </source>
</evidence>
<feature type="domain" description="CBS" evidence="13">
    <location>
        <begin position="275"/>
        <end position="331"/>
    </location>
</feature>
<keyword evidence="5" id="KW-0677">Repeat</keyword>
<evidence type="ECO:0000256" key="2">
    <source>
        <dbReference type="ARBA" id="ARBA00006337"/>
    </source>
</evidence>
<feature type="region of interest" description="Disordered" evidence="11">
    <location>
        <begin position="439"/>
        <end position="471"/>
    </location>
</feature>
<dbReference type="InterPro" id="IPR046342">
    <property type="entry name" value="CBS_dom_sf"/>
</dbReference>
<gene>
    <name evidence="15" type="primary">corC_1</name>
    <name evidence="15" type="ORF">AW09_000965</name>
</gene>
<evidence type="ECO:0000256" key="3">
    <source>
        <dbReference type="ARBA" id="ARBA00022475"/>
    </source>
</evidence>
<name>A0A080M0B7_9PROT</name>
<evidence type="ECO:0000256" key="11">
    <source>
        <dbReference type="SAM" id="MobiDB-lite"/>
    </source>
</evidence>
<feature type="transmembrane region" description="Helical" evidence="12">
    <location>
        <begin position="61"/>
        <end position="88"/>
    </location>
</feature>
<keyword evidence="7 9" id="KW-0129">CBS domain</keyword>
<keyword evidence="3" id="KW-1003">Cell membrane</keyword>
<evidence type="ECO:0000256" key="7">
    <source>
        <dbReference type="ARBA" id="ARBA00023122"/>
    </source>
</evidence>
<proteinExistence type="inferred from homology"/>
<dbReference type="Pfam" id="PF01595">
    <property type="entry name" value="CNNM"/>
    <property type="match status" value="1"/>
</dbReference>
<evidence type="ECO:0000256" key="4">
    <source>
        <dbReference type="ARBA" id="ARBA00022692"/>
    </source>
</evidence>
<sequence length="471" mass="52043">MDPSLWIELVVFVVLLGFSGFFSSTETSLFSLSSFQLDQMRAARNPRIELIERLRSEPRRLIVTILIGNEFVNVSASVISAAMIIHLFGAENEMINLLVMVPILLLFGEITPKVLAIRNNVAFANVECRPIDLVARLITPLREVIRYIADFFITLIVGRQRSQGNLVTEDMIRTLVHDAVGEGALDSQEAQYIEKIFDFGSKTLRDLMRPRSDIHFLSADLPLAELLAQIKASRQSRYPVFKGHRDSIVGILHARDLLGVDLARLERDPQGVRKLLRQANFFPESKPAVELFHTFRQRKLSFALIVDEYGGVTGLVTMEDLLECVFGEIASPSDREAVSRHPVRELADGRRLIDASMSVEDFHQEFGVAIEREEAETLAGVLLDAFGELPAAGAVIDLCGLKFTVEMIEHNRITHALVERLPEVVARPETDAGDEFVHGASATAQAMPPAGEGGPASAGAPAPVFGKRKDA</sequence>
<dbReference type="InterPro" id="IPR005170">
    <property type="entry name" value="Transptr-assoc_dom"/>
</dbReference>
<keyword evidence="4 10" id="KW-0812">Transmembrane</keyword>
<evidence type="ECO:0000256" key="8">
    <source>
        <dbReference type="ARBA" id="ARBA00023136"/>
    </source>
</evidence>
<dbReference type="Gene3D" id="3.10.580.10">
    <property type="entry name" value="CBS-domain"/>
    <property type="match status" value="1"/>
</dbReference>
<dbReference type="Gene3D" id="3.30.465.10">
    <property type="match status" value="1"/>
</dbReference>
<reference evidence="15 16" key="1">
    <citation type="submission" date="2014-02" db="EMBL/GenBank/DDBJ databases">
        <title>Expanding our view of genomic diversity in Candidatus Accumulibacter clades.</title>
        <authorList>
            <person name="Skennerton C.T."/>
            <person name="Barr J.J."/>
            <person name="Slater F.R."/>
            <person name="Bond P.L."/>
            <person name="Tyson G.W."/>
        </authorList>
    </citation>
    <scope>NUCLEOTIDE SEQUENCE [LARGE SCALE GENOMIC DNA]</scope>
    <source>
        <strain evidence="16">BA-91</strain>
    </source>
</reference>
<keyword evidence="8 10" id="KW-0472">Membrane</keyword>
<dbReference type="GO" id="GO:0005886">
    <property type="term" value="C:plasma membrane"/>
    <property type="evidence" value="ECO:0007669"/>
    <property type="project" value="UniProtKB-SubCell"/>
</dbReference>
<dbReference type="AlphaFoldDB" id="A0A080M0B7"/>
<evidence type="ECO:0000259" key="13">
    <source>
        <dbReference type="PROSITE" id="PS51371"/>
    </source>
</evidence>
<dbReference type="Pfam" id="PF00571">
    <property type="entry name" value="CBS"/>
    <property type="match status" value="2"/>
</dbReference>
<dbReference type="PANTHER" id="PTHR22777">
    <property type="entry name" value="HEMOLYSIN-RELATED"/>
    <property type="match status" value="1"/>
</dbReference>
<dbReference type="Pfam" id="PF03471">
    <property type="entry name" value="CorC_HlyC"/>
    <property type="match status" value="1"/>
</dbReference>
<dbReference type="InterPro" id="IPR044751">
    <property type="entry name" value="Ion_transp-like_CBS"/>
</dbReference>
<dbReference type="InterPro" id="IPR036318">
    <property type="entry name" value="FAD-bd_PCMH-like_sf"/>
</dbReference>
<organism evidence="15 16">
    <name type="scientific">Candidatus Accumulibacter phosphatis</name>
    <dbReference type="NCBI Taxonomy" id="327160"/>
    <lineage>
        <taxon>Bacteria</taxon>
        <taxon>Pseudomonadati</taxon>
        <taxon>Pseudomonadota</taxon>
        <taxon>Betaproteobacteria</taxon>
        <taxon>Candidatus Accumulibacter</taxon>
    </lineage>
</organism>
<dbReference type="CDD" id="cd04590">
    <property type="entry name" value="CBS_pair_CorC_HlyC_assoc"/>
    <property type="match status" value="1"/>
</dbReference>
<comment type="caution">
    <text evidence="15">The sequence shown here is derived from an EMBL/GenBank/DDBJ whole genome shotgun (WGS) entry which is preliminary data.</text>
</comment>
<evidence type="ECO:0000256" key="10">
    <source>
        <dbReference type="PROSITE-ProRule" id="PRU01193"/>
    </source>
</evidence>
<dbReference type="GO" id="GO:0050660">
    <property type="term" value="F:flavin adenine dinucleotide binding"/>
    <property type="evidence" value="ECO:0007669"/>
    <property type="project" value="InterPro"/>
</dbReference>
<evidence type="ECO:0000256" key="6">
    <source>
        <dbReference type="ARBA" id="ARBA00022989"/>
    </source>
</evidence>
<feature type="domain" description="CBS" evidence="13">
    <location>
        <begin position="208"/>
        <end position="269"/>
    </location>
</feature>
<dbReference type="SMART" id="SM01091">
    <property type="entry name" value="CorC_HlyC"/>
    <property type="match status" value="1"/>
</dbReference>
<evidence type="ECO:0000313" key="15">
    <source>
        <dbReference type="EMBL" id="KFB73785.1"/>
    </source>
</evidence>
<protein>
    <submittedName>
        <fullName evidence="15">Magnesium and cobalt efflux protein CorC</fullName>
    </submittedName>
</protein>
<evidence type="ECO:0000256" key="5">
    <source>
        <dbReference type="ARBA" id="ARBA00022737"/>
    </source>
</evidence>
<accession>A0A080M0B7</accession>
<dbReference type="InterPro" id="IPR016169">
    <property type="entry name" value="FAD-bd_PCMH_sub2"/>
</dbReference>
<dbReference type="SUPFAM" id="SSF54631">
    <property type="entry name" value="CBS-domain pair"/>
    <property type="match status" value="1"/>
</dbReference>
<feature type="domain" description="CNNM transmembrane" evidence="14">
    <location>
        <begin position="1"/>
        <end position="189"/>
    </location>
</feature>
<evidence type="ECO:0000259" key="14">
    <source>
        <dbReference type="PROSITE" id="PS51846"/>
    </source>
</evidence>
<evidence type="ECO:0000256" key="12">
    <source>
        <dbReference type="SAM" id="Phobius"/>
    </source>
</evidence>
<dbReference type="Proteomes" id="UP000020077">
    <property type="component" value="Unassembled WGS sequence"/>
</dbReference>
<keyword evidence="6 10" id="KW-1133">Transmembrane helix</keyword>
<dbReference type="PANTHER" id="PTHR22777:SF32">
    <property type="entry name" value="UPF0053 INNER MEMBRANE PROTEIN YFJD"/>
    <property type="match status" value="1"/>
</dbReference>
<dbReference type="SUPFAM" id="SSF56176">
    <property type="entry name" value="FAD-binding/transporter-associated domain-like"/>
    <property type="match status" value="1"/>
</dbReference>
<comment type="similarity">
    <text evidence="2">Belongs to the UPF0053 family.</text>
</comment>
<dbReference type="InterPro" id="IPR002550">
    <property type="entry name" value="CNNM"/>
</dbReference>
<feature type="transmembrane region" description="Helical" evidence="12">
    <location>
        <begin position="6"/>
        <end position="32"/>
    </location>
</feature>
<evidence type="ECO:0000256" key="9">
    <source>
        <dbReference type="PROSITE-ProRule" id="PRU00703"/>
    </source>
</evidence>